<dbReference type="EMBL" id="JAAOZQ010000006">
    <property type="protein sequence ID" value="KAF7529322.1"/>
    <property type="molecule type" value="Genomic_DNA"/>
</dbReference>
<feature type="compositionally biased region" description="Low complexity" evidence="1">
    <location>
        <begin position="302"/>
        <end position="316"/>
    </location>
</feature>
<name>A0A9P5GUD0_PENCR</name>
<feature type="region of interest" description="Disordered" evidence="1">
    <location>
        <begin position="287"/>
        <end position="393"/>
    </location>
</feature>
<feature type="compositionally biased region" description="Low complexity" evidence="1">
    <location>
        <begin position="590"/>
        <end position="609"/>
    </location>
</feature>
<gene>
    <name evidence="2" type="ORF">PCG10_008032</name>
</gene>
<feature type="region of interest" description="Disordered" evidence="1">
    <location>
        <begin position="438"/>
        <end position="679"/>
    </location>
</feature>
<proteinExistence type="predicted"/>
<feature type="compositionally biased region" description="Low complexity" evidence="1">
    <location>
        <begin position="544"/>
        <end position="562"/>
    </location>
</feature>
<dbReference type="AlphaFoldDB" id="A0A9P5GUD0"/>
<evidence type="ECO:0000256" key="1">
    <source>
        <dbReference type="SAM" id="MobiDB-lite"/>
    </source>
</evidence>
<organism evidence="2 3">
    <name type="scientific">Penicillium crustosum</name>
    <name type="common">Blue mold fungus</name>
    <dbReference type="NCBI Taxonomy" id="36656"/>
    <lineage>
        <taxon>Eukaryota</taxon>
        <taxon>Fungi</taxon>
        <taxon>Dikarya</taxon>
        <taxon>Ascomycota</taxon>
        <taxon>Pezizomycotina</taxon>
        <taxon>Eurotiomycetes</taxon>
        <taxon>Eurotiomycetidae</taxon>
        <taxon>Eurotiales</taxon>
        <taxon>Aspergillaceae</taxon>
        <taxon>Penicillium</taxon>
    </lineage>
</organism>
<dbReference type="Proteomes" id="UP000701341">
    <property type="component" value="Unassembled WGS sequence"/>
</dbReference>
<feature type="compositionally biased region" description="Basic residues" evidence="1">
    <location>
        <begin position="520"/>
        <end position="531"/>
    </location>
</feature>
<keyword evidence="3" id="KW-1185">Reference proteome</keyword>
<evidence type="ECO:0000313" key="3">
    <source>
        <dbReference type="Proteomes" id="UP000701341"/>
    </source>
</evidence>
<feature type="compositionally biased region" description="Basic and acidic residues" evidence="1">
    <location>
        <begin position="478"/>
        <end position="491"/>
    </location>
</feature>
<reference evidence="2" key="1">
    <citation type="submission" date="2020-02" db="EMBL/GenBank/DDBJ databases">
        <authorList>
            <person name="Lichtner F.J."/>
        </authorList>
    </citation>
    <scope>NUCLEOTIDE SEQUENCE</scope>
    <source>
        <strain evidence="2">G10</strain>
    </source>
</reference>
<comment type="caution">
    <text evidence="2">The sequence shown here is derived from an EMBL/GenBank/DDBJ whole genome shotgun (WGS) entry which is preliminary data.</text>
</comment>
<accession>A0A9P5GUD0</accession>
<evidence type="ECO:0000313" key="2">
    <source>
        <dbReference type="EMBL" id="KAF7529322.1"/>
    </source>
</evidence>
<feature type="compositionally biased region" description="Low complexity" evidence="1">
    <location>
        <begin position="438"/>
        <end position="462"/>
    </location>
</feature>
<sequence>MEKENHPPSPQAWGLITFPLYFETHRYINLRLTQTALRASSSANPPIESSFSFTPIKALSALPRLWDRKPSTPVRAGDKTRKLWKRIRFPFTSMNTATESQTSGIGASKTSDYQRGVKRQCVDPADADHETEAEQRGRSFLETKWEMQASRKRRKLPEFNFNIHDDNSQEVFGFTANKTEGTLNDVVGDVATNASPQPLSDMWKTSKTPVYNDAMATDFNITGSTQDAPGAIDSAGEDKANAMSTTESVQDLTQEQEIKLVRSALRSSLDGEDAELLNDFLSRANAKRAAKATNPEDAKSTEMSSSPEESPEVECSTPPPRRVLEELTTNSPSPVKLHFSPSKYDVKLGADGANDREDIIPKEIKEEQAPSSPAYRRSTRTKGSSAPAMRNTISFRRAKGTEFVFQQRTETQQVAMATKRNTRLNKGKSVTPMVTLEALAQQSSQEELQLDNSQNESSNSKDSSFRGLNKPRKQVSWNEERIAEYEEYREPMDEEDEEEGDRCTNDVGATPRPRPESKRLAKKAGSGHRSSRSQTQKADENADSGATQSGPTTTTAPATLTPRSRRVRRLGDSGILGSGTPVKTGSRGTSKPPAASASAVAAVAPSTPTKGRRKLAPKSPSSSKLPARASKSANTTADQPFVSGIPTRSSQSTDDAQRQSMLQMSAGCTPMARRVRSRS</sequence>
<feature type="compositionally biased region" description="Low complexity" evidence="1">
    <location>
        <begin position="617"/>
        <end position="633"/>
    </location>
</feature>
<feature type="compositionally biased region" description="Polar residues" evidence="1">
    <location>
        <begin position="646"/>
        <end position="663"/>
    </location>
</feature>
<feature type="compositionally biased region" description="Basic and acidic residues" evidence="1">
    <location>
        <begin position="344"/>
        <end position="368"/>
    </location>
</feature>
<protein>
    <submittedName>
        <fullName evidence="2">Uncharacterized protein</fullName>
    </submittedName>
</protein>